<evidence type="ECO:0000313" key="1">
    <source>
        <dbReference type="EMBL" id="KNC25313.1"/>
    </source>
</evidence>
<dbReference type="AlphaFoldDB" id="A0A0L0BZ52"/>
<protein>
    <submittedName>
        <fullName evidence="1">Uncharacterized protein</fullName>
    </submittedName>
</protein>
<dbReference type="EMBL" id="JRES01001125">
    <property type="protein sequence ID" value="KNC25313.1"/>
    <property type="molecule type" value="Genomic_DNA"/>
</dbReference>
<reference evidence="1 2" key="1">
    <citation type="journal article" date="2015" name="Nat. Commun.">
        <title>Lucilia cuprina genome unlocks parasitic fly biology to underpin future interventions.</title>
        <authorList>
            <person name="Anstead C.A."/>
            <person name="Korhonen P.K."/>
            <person name="Young N.D."/>
            <person name="Hall R.S."/>
            <person name="Jex A.R."/>
            <person name="Murali S.C."/>
            <person name="Hughes D.S."/>
            <person name="Lee S.F."/>
            <person name="Perry T."/>
            <person name="Stroehlein A.J."/>
            <person name="Ansell B.R."/>
            <person name="Breugelmans B."/>
            <person name="Hofmann A."/>
            <person name="Qu J."/>
            <person name="Dugan S."/>
            <person name="Lee S.L."/>
            <person name="Chao H."/>
            <person name="Dinh H."/>
            <person name="Han Y."/>
            <person name="Doddapaneni H.V."/>
            <person name="Worley K.C."/>
            <person name="Muzny D.M."/>
            <person name="Ioannidis P."/>
            <person name="Waterhouse R.M."/>
            <person name="Zdobnov E.M."/>
            <person name="James P.J."/>
            <person name="Bagnall N.H."/>
            <person name="Kotze A.C."/>
            <person name="Gibbs R.A."/>
            <person name="Richards S."/>
            <person name="Batterham P."/>
            <person name="Gasser R.B."/>
        </authorList>
    </citation>
    <scope>NUCLEOTIDE SEQUENCE [LARGE SCALE GENOMIC DNA]</scope>
    <source>
        <strain evidence="1 2">LS</strain>
        <tissue evidence="1">Full body</tissue>
    </source>
</reference>
<proteinExistence type="predicted"/>
<organism evidence="1 2">
    <name type="scientific">Lucilia cuprina</name>
    <name type="common">Green bottle fly</name>
    <name type="synonym">Australian sheep blowfly</name>
    <dbReference type="NCBI Taxonomy" id="7375"/>
    <lineage>
        <taxon>Eukaryota</taxon>
        <taxon>Metazoa</taxon>
        <taxon>Ecdysozoa</taxon>
        <taxon>Arthropoda</taxon>
        <taxon>Hexapoda</taxon>
        <taxon>Insecta</taxon>
        <taxon>Pterygota</taxon>
        <taxon>Neoptera</taxon>
        <taxon>Endopterygota</taxon>
        <taxon>Diptera</taxon>
        <taxon>Brachycera</taxon>
        <taxon>Muscomorpha</taxon>
        <taxon>Oestroidea</taxon>
        <taxon>Calliphoridae</taxon>
        <taxon>Luciliinae</taxon>
        <taxon>Lucilia</taxon>
    </lineage>
</organism>
<dbReference type="OrthoDB" id="8061986at2759"/>
<evidence type="ECO:0000313" key="2">
    <source>
        <dbReference type="Proteomes" id="UP000037069"/>
    </source>
</evidence>
<accession>A0A0L0BZ52</accession>
<gene>
    <name evidence="1" type="ORF">FF38_02548</name>
</gene>
<dbReference type="Proteomes" id="UP000037069">
    <property type="component" value="Unassembled WGS sequence"/>
</dbReference>
<comment type="caution">
    <text evidence="1">The sequence shown here is derived from an EMBL/GenBank/DDBJ whole genome shotgun (WGS) entry which is preliminary data.</text>
</comment>
<sequence length="174" mass="20688">MSSTNYPCKSNVLTVEEYSHKKFAKHTNKRKQKEMEDKENEISVQTILEMANNKTEQPSSKRKQTKALFRPWLDDEVTIKETKPSTTTKVLKPTASNQINARTQQTKWNRQQLAQLIHQYNQQAQQYLLQQQYYAYYQQQQVAAAKLRHTIYLQQLQQQVSQQQQKQFFVFGQQ</sequence>
<name>A0A0L0BZ52_LUCCU</name>
<keyword evidence="2" id="KW-1185">Reference proteome</keyword>